<proteinExistence type="predicted"/>
<accession>A0AAV7ISF9</accession>
<gene>
    <name evidence="1" type="ORF">KQX54_013860</name>
</gene>
<sequence>MIPFQVYELKYEYEYHRQKLQQKHCKSSLKVRNAWRDIVFPLSYSPAHLVCVIAAVTCPISEKYIPPWWPSRKGVPAS</sequence>
<organism evidence="1 2">
    <name type="scientific">Cotesia glomerata</name>
    <name type="common">Lepidopteran parasitic wasp</name>
    <name type="synonym">Apanteles glomeratus</name>
    <dbReference type="NCBI Taxonomy" id="32391"/>
    <lineage>
        <taxon>Eukaryota</taxon>
        <taxon>Metazoa</taxon>
        <taxon>Ecdysozoa</taxon>
        <taxon>Arthropoda</taxon>
        <taxon>Hexapoda</taxon>
        <taxon>Insecta</taxon>
        <taxon>Pterygota</taxon>
        <taxon>Neoptera</taxon>
        <taxon>Endopterygota</taxon>
        <taxon>Hymenoptera</taxon>
        <taxon>Apocrita</taxon>
        <taxon>Ichneumonoidea</taxon>
        <taxon>Braconidae</taxon>
        <taxon>Microgastrinae</taxon>
        <taxon>Cotesia</taxon>
    </lineage>
</organism>
<protein>
    <submittedName>
        <fullName evidence="1">Uncharacterized protein</fullName>
    </submittedName>
</protein>
<dbReference type="AlphaFoldDB" id="A0AAV7ISF9"/>
<evidence type="ECO:0000313" key="1">
    <source>
        <dbReference type="EMBL" id="KAH0558020.1"/>
    </source>
</evidence>
<name>A0AAV7ISF9_COTGL</name>
<dbReference type="EMBL" id="JAHXZJ010000747">
    <property type="protein sequence ID" value="KAH0558020.1"/>
    <property type="molecule type" value="Genomic_DNA"/>
</dbReference>
<dbReference type="Proteomes" id="UP000826195">
    <property type="component" value="Unassembled WGS sequence"/>
</dbReference>
<reference evidence="1 2" key="1">
    <citation type="journal article" date="2021" name="J. Hered.">
        <title>A chromosome-level genome assembly of the parasitoid wasp, Cotesia glomerata (Hymenoptera: Braconidae).</title>
        <authorList>
            <person name="Pinto B.J."/>
            <person name="Weis J.J."/>
            <person name="Gamble T."/>
            <person name="Ode P.J."/>
            <person name="Paul R."/>
            <person name="Zaspel J.M."/>
        </authorList>
    </citation>
    <scope>NUCLEOTIDE SEQUENCE [LARGE SCALE GENOMIC DNA]</scope>
    <source>
        <strain evidence="1">CgM1</strain>
    </source>
</reference>
<comment type="caution">
    <text evidence="1">The sequence shown here is derived from an EMBL/GenBank/DDBJ whole genome shotgun (WGS) entry which is preliminary data.</text>
</comment>
<keyword evidence="2" id="KW-1185">Reference proteome</keyword>
<evidence type="ECO:0000313" key="2">
    <source>
        <dbReference type="Proteomes" id="UP000826195"/>
    </source>
</evidence>